<gene>
    <name evidence="1" type="ORF">BDR25DRAFT_350605</name>
</gene>
<protein>
    <submittedName>
        <fullName evidence="1">Uncharacterized protein</fullName>
    </submittedName>
</protein>
<dbReference type="Proteomes" id="UP000799755">
    <property type="component" value="Unassembled WGS sequence"/>
</dbReference>
<sequence>MLLKHSLISHIEHCGLVSRVCTAAGFCVIVMGIWEKAWERNEWYDFINLRGTRRGLPSCESLQGERTEILNEVKGYQFEQCHFLSQSHLNLLNRKAAPFPRFSIIVPTSVLPTISTTVYYHFSQSHFLASYSSLLLECVISLSKHPASTLCKQADLDTRDSLDFFEQRREEAALSGDHRLLHNYKMRAKIFSQPCISKPSVSVTALPSLDTPSHVSADFQLCISYRNLSTTYLSLQGSVESCSIQIVNIFHPIAHYPPCTYFVLFSYSSRHVNVELNVEVSGDVRSVWDKASNGAYYCPYKVNRTGDVFSTNVPSL</sequence>
<proteinExistence type="predicted"/>
<name>A0ACB6R7B7_9PLEO</name>
<keyword evidence="2" id="KW-1185">Reference proteome</keyword>
<comment type="caution">
    <text evidence="1">The sequence shown here is derived from an EMBL/GenBank/DDBJ whole genome shotgun (WGS) entry which is preliminary data.</text>
</comment>
<organism evidence="1 2">
    <name type="scientific">Lindgomyces ingoldianus</name>
    <dbReference type="NCBI Taxonomy" id="673940"/>
    <lineage>
        <taxon>Eukaryota</taxon>
        <taxon>Fungi</taxon>
        <taxon>Dikarya</taxon>
        <taxon>Ascomycota</taxon>
        <taxon>Pezizomycotina</taxon>
        <taxon>Dothideomycetes</taxon>
        <taxon>Pleosporomycetidae</taxon>
        <taxon>Pleosporales</taxon>
        <taxon>Lindgomycetaceae</taxon>
        <taxon>Lindgomyces</taxon>
    </lineage>
</organism>
<dbReference type="EMBL" id="MU003496">
    <property type="protein sequence ID" value="KAF2475203.1"/>
    <property type="molecule type" value="Genomic_DNA"/>
</dbReference>
<evidence type="ECO:0000313" key="1">
    <source>
        <dbReference type="EMBL" id="KAF2475203.1"/>
    </source>
</evidence>
<evidence type="ECO:0000313" key="2">
    <source>
        <dbReference type="Proteomes" id="UP000799755"/>
    </source>
</evidence>
<accession>A0ACB6R7B7</accession>
<reference evidence="1" key="1">
    <citation type="journal article" date="2020" name="Stud. Mycol.">
        <title>101 Dothideomycetes genomes: a test case for predicting lifestyles and emergence of pathogens.</title>
        <authorList>
            <person name="Haridas S."/>
            <person name="Albert R."/>
            <person name="Binder M."/>
            <person name="Bloem J."/>
            <person name="Labutti K."/>
            <person name="Salamov A."/>
            <person name="Andreopoulos B."/>
            <person name="Baker S."/>
            <person name="Barry K."/>
            <person name="Bills G."/>
            <person name="Bluhm B."/>
            <person name="Cannon C."/>
            <person name="Castanera R."/>
            <person name="Culley D."/>
            <person name="Daum C."/>
            <person name="Ezra D."/>
            <person name="Gonzalez J."/>
            <person name="Henrissat B."/>
            <person name="Kuo A."/>
            <person name="Liang C."/>
            <person name="Lipzen A."/>
            <person name="Lutzoni F."/>
            <person name="Magnuson J."/>
            <person name="Mondo S."/>
            <person name="Nolan M."/>
            <person name="Ohm R."/>
            <person name="Pangilinan J."/>
            <person name="Park H.-J."/>
            <person name="Ramirez L."/>
            <person name="Alfaro M."/>
            <person name="Sun H."/>
            <person name="Tritt A."/>
            <person name="Yoshinaga Y."/>
            <person name="Zwiers L.-H."/>
            <person name="Turgeon B."/>
            <person name="Goodwin S."/>
            <person name="Spatafora J."/>
            <person name="Crous P."/>
            <person name="Grigoriev I."/>
        </authorList>
    </citation>
    <scope>NUCLEOTIDE SEQUENCE</scope>
    <source>
        <strain evidence="1">ATCC 200398</strain>
    </source>
</reference>